<dbReference type="AlphaFoldDB" id="A0A6C0J814"/>
<dbReference type="EMBL" id="MN740323">
    <property type="protein sequence ID" value="QHU00138.1"/>
    <property type="molecule type" value="Genomic_DNA"/>
</dbReference>
<dbReference type="SUPFAM" id="SSF90250">
    <property type="entry name" value="Troponin coil-coiled subunits"/>
    <property type="match status" value="1"/>
</dbReference>
<reference evidence="2" key="1">
    <citation type="journal article" date="2020" name="Nature">
        <title>Giant virus diversity and host interactions through global metagenomics.</title>
        <authorList>
            <person name="Schulz F."/>
            <person name="Roux S."/>
            <person name="Paez-Espino D."/>
            <person name="Jungbluth S."/>
            <person name="Walsh D.A."/>
            <person name="Denef V.J."/>
            <person name="McMahon K.D."/>
            <person name="Konstantinidis K.T."/>
            <person name="Eloe-Fadrosh E.A."/>
            <person name="Kyrpides N.C."/>
            <person name="Woyke T."/>
        </authorList>
    </citation>
    <scope>NUCLEOTIDE SEQUENCE</scope>
    <source>
        <strain evidence="2">GVMAG-M-3300025860-12</strain>
    </source>
</reference>
<protein>
    <submittedName>
        <fullName evidence="2">Uncharacterized protein</fullName>
    </submittedName>
</protein>
<organism evidence="2">
    <name type="scientific">viral metagenome</name>
    <dbReference type="NCBI Taxonomy" id="1070528"/>
    <lineage>
        <taxon>unclassified sequences</taxon>
        <taxon>metagenomes</taxon>
        <taxon>organismal metagenomes</taxon>
    </lineage>
</organism>
<evidence type="ECO:0000256" key="1">
    <source>
        <dbReference type="SAM" id="Coils"/>
    </source>
</evidence>
<dbReference type="InterPro" id="IPR038077">
    <property type="entry name" value="Troponin_sf"/>
</dbReference>
<evidence type="ECO:0000313" key="2">
    <source>
        <dbReference type="EMBL" id="QHU00138.1"/>
    </source>
</evidence>
<accession>A0A6C0J814</accession>
<feature type="coiled-coil region" evidence="1">
    <location>
        <begin position="84"/>
        <end position="181"/>
    </location>
</feature>
<keyword evidence="1" id="KW-0175">Coiled coil</keyword>
<sequence length="502" mass="60583">MEGISNFDISITQLKMLGIEKLKYLDDKIKYLSEEEQSMINNSTISKVKQNILGKQNIITDLNTLLEDYKSNYYDINDNYEKISLQEETKRKELEKILQEIQNQNISIDNIQETINDCTSKIYQKESEKSDVEQKLKLKQDELASIREKYKEQESIYNETYQNYLEEITMMNEKILEFKKQYLFDFSSISSNLLKLNTKINFEIKDYNDIYNSSLKSHLQNIWCKKSKNFMVFTEYTRFIRPTNQPNRINYYYPYSIVNNNKNNISCNIINIMRTYHYTNKIQDYKRFLNMDIDDNIKKFINFMENDYGTYLINRGYTNNFQPNNVTLENYYGDLSFLEEINKLDLKILSKKDTEIKKTDELAFYYVTNISINSGNTNLNQIHNYIQAFSGSCHELRNLQALTGKYMNESRHHHFNRCFEDYHKPIYDWFKKNYKEFIFVDKFKNTLKDLLEDYNFDELFELFKIDFDIDDFNSIQFIIFINFLGTEGNYYDYFGNKYYFKN</sequence>
<name>A0A6C0J814_9ZZZZ</name>
<proteinExistence type="predicted"/>